<name>A0A1C9ZPL5_9CHLO</name>
<dbReference type="AlphaFoldDB" id="A0A1C9ZPL5"/>
<accession>A0A1C9ZPL5</accession>
<proteinExistence type="evidence at transcript level"/>
<sequence length="68" mass="7351">MQHMPTQTGYAIHILHSSTHAGRRAGGGPITHQERQQCPVPQSAACTHAPLGTPQQQMTLRALTAQRT</sequence>
<evidence type="ECO:0000313" key="1">
    <source>
        <dbReference type="EMBL" id="BAV58233.1"/>
    </source>
</evidence>
<organism evidence="1">
    <name type="scientific">Ulva partita</name>
    <dbReference type="NCBI Taxonomy" id="1605170"/>
    <lineage>
        <taxon>Eukaryota</taxon>
        <taxon>Viridiplantae</taxon>
        <taxon>Chlorophyta</taxon>
        <taxon>core chlorophytes</taxon>
        <taxon>Ulvophyceae</taxon>
        <taxon>OUU clade</taxon>
        <taxon>Ulvales</taxon>
        <taxon>Ulvaceae</taxon>
        <taxon>Ulva</taxon>
    </lineage>
</organism>
<reference evidence="1" key="1">
    <citation type="submission" date="2015-10" db="EMBL/GenBank/DDBJ databases">
        <title>Evolution of the mating-type locus in an isomorphic haploid-diploid life cycle and isogamy.</title>
        <authorList>
            <person name="Yamazaki T."/>
            <person name="Suzuki R."/>
            <person name="Ichihara K."/>
            <person name="Toyoda A."/>
            <person name="Kuwano K."/>
            <person name="Kawano S."/>
        </authorList>
    </citation>
    <scope>NUCLEOTIDE SEQUENCE</scope>
    <source>
        <strain evidence="1">MGEC-2</strain>
    </source>
</reference>
<protein>
    <submittedName>
        <fullName evidence="1">Uncharacterized protein</fullName>
    </submittedName>
</protein>
<dbReference type="EMBL" id="LC088545">
    <property type="protein sequence ID" value="BAV58233.1"/>
    <property type="molecule type" value="mRNA"/>
</dbReference>
<gene>
    <name evidence="1" type="primary">7727m</name>
</gene>